<keyword evidence="1" id="KW-0812">Transmembrane</keyword>
<keyword evidence="1" id="KW-1133">Transmembrane helix</keyword>
<organism evidence="2 3">
    <name type="scientific">Methylomarinovum caldicuralii</name>
    <dbReference type="NCBI Taxonomy" id="438856"/>
    <lineage>
        <taxon>Bacteria</taxon>
        <taxon>Pseudomonadati</taxon>
        <taxon>Pseudomonadota</taxon>
        <taxon>Gammaproteobacteria</taxon>
        <taxon>Methylococcales</taxon>
        <taxon>Methylothermaceae</taxon>
        <taxon>Methylomarinovum</taxon>
    </lineage>
</organism>
<reference evidence="3" key="1">
    <citation type="journal article" date="2024" name="Int. J. Syst. Evol. Microbiol.">
        <title>Methylomarinovum tepidoasis sp. nov., a moderately thermophilic methanotroph of the family Methylothermaceae isolated from a deep-sea hydrothermal field.</title>
        <authorList>
            <person name="Hirayama H."/>
            <person name="Takaki Y."/>
            <person name="Abe M."/>
            <person name="Miyazaki M."/>
            <person name="Uematsu K."/>
            <person name="Matsui Y."/>
            <person name="Takai K."/>
        </authorList>
    </citation>
    <scope>NUCLEOTIDE SEQUENCE [LARGE SCALE GENOMIC DNA]</scope>
    <source>
        <strain evidence="3">IT-9</strain>
    </source>
</reference>
<dbReference type="EMBL" id="AP024714">
    <property type="protein sequence ID" value="BCX82233.1"/>
    <property type="molecule type" value="Genomic_DNA"/>
</dbReference>
<dbReference type="KEGG" id="mcau:MIT9_P1818"/>
<dbReference type="Proteomes" id="UP001321825">
    <property type="component" value="Chromosome"/>
</dbReference>
<protein>
    <submittedName>
        <fullName evidence="2">Uncharacterized protein</fullName>
    </submittedName>
</protein>
<evidence type="ECO:0000313" key="3">
    <source>
        <dbReference type="Proteomes" id="UP001321825"/>
    </source>
</evidence>
<sequence>MYEFFEAFNTYAASHPEVLKVMHVLFWLRWWLLVALIGTFIYLMWADRRRYLAEQRRRDLLLGREPVSGRSRFIA</sequence>
<gene>
    <name evidence="2" type="ORF">MIT9_P1818</name>
</gene>
<accession>A0AAU9BTJ8</accession>
<feature type="transmembrane region" description="Helical" evidence="1">
    <location>
        <begin position="26"/>
        <end position="46"/>
    </location>
</feature>
<evidence type="ECO:0000313" key="2">
    <source>
        <dbReference type="EMBL" id="BCX82233.1"/>
    </source>
</evidence>
<dbReference type="AlphaFoldDB" id="A0AAU9BTJ8"/>
<keyword evidence="3" id="KW-1185">Reference proteome</keyword>
<evidence type="ECO:0000256" key="1">
    <source>
        <dbReference type="SAM" id="Phobius"/>
    </source>
</evidence>
<keyword evidence="1" id="KW-0472">Membrane</keyword>
<proteinExistence type="predicted"/>
<name>A0AAU9BTJ8_9GAMM</name>
<dbReference type="RefSeq" id="WP_317704641.1">
    <property type="nucleotide sequence ID" value="NZ_AP024714.1"/>
</dbReference>